<sequence>MSSTLLAVDRLHSPLARFGACTSTAAYLPHGYKHGLTAKPSLGFTGQLCEPAVGFYLLGNGHRIYNTVLKCFHSPDRLSPFGKGGINTYAYCSRDPVNRTDPSGRLPMTAPVTSAVNVIVYATGAKITFDGINMGLKHWRSEVTGAKRPWTDPLKLPELVSQFLKVSTITLLGASELRKFFASKVTDPENMFQQSNRDDDLTQALIVKAAAAATGTASVIIETFIAGVDLDRARMKNNLNKNMRSGEDPEAGHDFGAAADIAMLDTSSGADAGL</sequence>
<proteinExistence type="predicted"/>
<protein>
    <submittedName>
        <fullName evidence="1">RHS repeat-associated core domain-containing protein</fullName>
    </submittedName>
</protein>
<organism evidence="1 2">
    <name type="scientific">Pseudomonas soli</name>
    <dbReference type="NCBI Taxonomy" id="1306993"/>
    <lineage>
        <taxon>Bacteria</taxon>
        <taxon>Pseudomonadati</taxon>
        <taxon>Pseudomonadota</taxon>
        <taxon>Gammaproteobacteria</taxon>
        <taxon>Pseudomonadales</taxon>
        <taxon>Pseudomonadaceae</taxon>
        <taxon>Pseudomonas</taxon>
    </lineage>
</organism>
<dbReference type="NCBIfam" id="TIGR03696">
    <property type="entry name" value="Rhs_assc_core"/>
    <property type="match status" value="1"/>
</dbReference>
<dbReference type="AlphaFoldDB" id="A0A1H9MD83"/>
<dbReference type="InterPro" id="IPR022385">
    <property type="entry name" value="Rhs_assc_core"/>
</dbReference>
<evidence type="ECO:0000313" key="2">
    <source>
        <dbReference type="Proteomes" id="UP000199221"/>
    </source>
</evidence>
<dbReference type="Gene3D" id="2.180.10.10">
    <property type="entry name" value="RHS repeat-associated core"/>
    <property type="match status" value="1"/>
</dbReference>
<dbReference type="Proteomes" id="UP000199221">
    <property type="component" value="Unassembled WGS sequence"/>
</dbReference>
<name>A0A1H9MD83_9PSED</name>
<dbReference type="EMBL" id="FOEQ01000006">
    <property type="protein sequence ID" value="SER21656.1"/>
    <property type="molecule type" value="Genomic_DNA"/>
</dbReference>
<evidence type="ECO:0000313" key="1">
    <source>
        <dbReference type="EMBL" id="SER21656.1"/>
    </source>
</evidence>
<reference evidence="1 2" key="1">
    <citation type="submission" date="2016-10" db="EMBL/GenBank/DDBJ databases">
        <authorList>
            <person name="de Groot N.N."/>
        </authorList>
    </citation>
    <scope>NUCLEOTIDE SEQUENCE [LARGE SCALE GENOMIC DNA]</scope>
    <source>
        <strain evidence="1 2">LMG 27941</strain>
    </source>
</reference>
<accession>A0A1H9MD83</accession>
<gene>
    <name evidence="1" type="ORF">SAMN05216230_106177</name>
</gene>